<evidence type="ECO:0000256" key="1">
    <source>
        <dbReference type="SAM" id="Phobius"/>
    </source>
</evidence>
<dbReference type="InterPro" id="IPR036046">
    <property type="entry name" value="Acylphosphatase-like_dom_sf"/>
</dbReference>
<dbReference type="STRING" id="1384054.N790_00570"/>
<dbReference type="GO" id="GO:0009882">
    <property type="term" value="F:blue light photoreceptor activity"/>
    <property type="evidence" value="ECO:0007669"/>
    <property type="project" value="InterPro"/>
</dbReference>
<dbReference type="InterPro" id="IPR007024">
    <property type="entry name" value="BLUF_domain"/>
</dbReference>
<dbReference type="AlphaFoldDB" id="A0A091BKJ5"/>
<feature type="transmembrane region" description="Helical" evidence="1">
    <location>
        <begin position="166"/>
        <end position="187"/>
    </location>
</feature>
<feature type="domain" description="BLUF" evidence="2">
    <location>
        <begin position="4"/>
        <end position="101"/>
    </location>
</feature>
<proteinExistence type="predicted"/>
<evidence type="ECO:0000313" key="3">
    <source>
        <dbReference type="EMBL" id="KFN52296.1"/>
    </source>
</evidence>
<sequence>MPRYLRLTYVSRATFPPVRDGAGFHPEVGGILVQSRRNNARTRLVGGLYFADGCFFQVLEGREEDVEALYARLQDDPRHEDLRVLDRREIREPEFRGWAMKHVPDAPEVRALMARHGRIGFEPYSFSPELVDGMVALLLGTQDSGQPAEPIRGEAERDAASRRTEVSMLLGAAGLLVSAAALAIVLFR</sequence>
<dbReference type="Pfam" id="PF04940">
    <property type="entry name" value="BLUF"/>
    <property type="match status" value="1"/>
</dbReference>
<dbReference type="Proteomes" id="UP000029392">
    <property type="component" value="Unassembled WGS sequence"/>
</dbReference>
<keyword evidence="1" id="KW-1133">Transmembrane helix</keyword>
<evidence type="ECO:0000313" key="4">
    <source>
        <dbReference type="Proteomes" id="UP000029392"/>
    </source>
</evidence>
<gene>
    <name evidence="3" type="ORF">N790_00570</name>
</gene>
<comment type="caution">
    <text evidence="3">The sequence shown here is derived from an EMBL/GenBank/DDBJ whole genome shotgun (WGS) entry which is preliminary data.</text>
</comment>
<dbReference type="EMBL" id="AVCH01000001">
    <property type="protein sequence ID" value="KFN52296.1"/>
    <property type="molecule type" value="Genomic_DNA"/>
</dbReference>
<organism evidence="3 4">
    <name type="scientific">Arenimonas malthae CC-JY-1</name>
    <dbReference type="NCBI Taxonomy" id="1384054"/>
    <lineage>
        <taxon>Bacteria</taxon>
        <taxon>Pseudomonadati</taxon>
        <taxon>Pseudomonadota</taxon>
        <taxon>Gammaproteobacteria</taxon>
        <taxon>Lysobacterales</taxon>
        <taxon>Lysobacteraceae</taxon>
        <taxon>Arenimonas</taxon>
    </lineage>
</organism>
<keyword evidence="1" id="KW-0812">Transmembrane</keyword>
<name>A0A091BKJ5_9GAMM</name>
<evidence type="ECO:0000259" key="2">
    <source>
        <dbReference type="PROSITE" id="PS50925"/>
    </source>
</evidence>
<dbReference type="PATRIC" id="fig|1384054.3.peg.99"/>
<dbReference type="SUPFAM" id="SSF54975">
    <property type="entry name" value="Acylphosphatase/BLUF domain-like"/>
    <property type="match status" value="1"/>
</dbReference>
<reference evidence="3 4" key="1">
    <citation type="submission" date="2013-09" db="EMBL/GenBank/DDBJ databases">
        <title>Genome sequencing of Arenimonas malthae.</title>
        <authorList>
            <person name="Chen F."/>
            <person name="Wang G."/>
        </authorList>
    </citation>
    <scope>NUCLEOTIDE SEQUENCE [LARGE SCALE GENOMIC DNA]</scope>
    <source>
        <strain evidence="3 4">CC-JY-1</strain>
    </source>
</reference>
<protein>
    <recommendedName>
        <fullName evidence="2">BLUF domain-containing protein</fullName>
    </recommendedName>
</protein>
<keyword evidence="1" id="KW-0472">Membrane</keyword>
<dbReference type="Gene3D" id="3.30.70.100">
    <property type="match status" value="1"/>
</dbReference>
<keyword evidence="4" id="KW-1185">Reference proteome</keyword>
<dbReference type="SMART" id="SM01034">
    <property type="entry name" value="BLUF"/>
    <property type="match status" value="1"/>
</dbReference>
<accession>A0A091BKJ5</accession>
<dbReference type="RefSeq" id="WP_043799510.1">
    <property type="nucleotide sequence ID" value="NZ_AVCH01000001.1"/>
</dbReference>
<dbReference type="GO" id="GO:0071949">
    <property type="term" value="F:FAD binding"/>
    <property type="evidence" value="ECO:0007669"/>
    <property type="project" value="InterPro"/>
</dbReference>
<dbReference type="eggNOG" id="COG3431">
    <property type="taxonomic scope" value="Bacteria"/>
</dbReference>
<dbReference type="PROSITE" id="PS50925">
    <property type="entry name" value="BLUF"/>
    <property type="match status" value="1"/>
</dbReference>